<accession>A0A4P2Q9F4</accession>
<dbReference type="AlphaFoldDB" id="A0A4P2Q9F4"/>
<organism evidence="1 2">
    <name type="scientific">Sorangium cellulosum</name>
    <name type="common">Polyangium cellulosum</name>
    <dbReference type="NCBI Taxonomy" id="56"/>
    <lineage>
        <taxon>Bacteria</taxon>
        <taxon>Pseudomonadati</taxon>
        <taxon>Myxococcota</taxon>
        <taxon>Polyangia</taxon>
        <taxon>Polyangiales</taxon>
        <taxon>Polyangiaceae</taxon>
        <taxon>Sorangium</taxon>
    </lineage>
</organism>
<name>A0A4P2Q9F4_SORCE</name>
<evidence type="ECO:0000313" key="1">
    <source>
        <dbReference type="EMBL" id="AUX26159.1"/>
    </source>
</evidence>
<dbReference type="EMBL" id="CP012670">
    <property type="protein sequence ID" value="AUX26159.1"/>
    <property type="molecule type" value="Genomic_DNA"/>
</dbReference>
<reference evidence="1 2" key="1">
    <citation type="submission" date="2015-09" db="EMBL/GenBank/DDBJ databases">
        <title>Sorangium comparison.</title>
        <authorList>
            <person name="Zaburannyi N."/>
            <person name="Bunk B."/>
            <person name="Overmann J."/>
            <person name="Mueller R."/>
        </authorList>
    </citation>
    <scope>NUCLEOTIDE SEQUENCE [LARGE SCALE GENOMIC DNA]</scope>
    <source>
        <strain evidence="1 2">So ceGT47</strain>
    </source>
</reference>
<dbReference type="Proteomes" id="UP000295781">
    <property type="component" value="Chromosome"/>
</dbReference>
<evidence type="ECO:0000313" key="2">
    <source>
        <dbReference type="Proteomes" id="UP000295781"/>
    </source>
</evidence>
<sequence>MSDPGPRFFAWCDELSRVDALEAALAALARPGRFLDAWANFDVRCSTKSIEAAIAMIRVQYPCTGTAHATCSTILPGAQRLALPDQRGPDSPAMRSILVDLQCFTEAYEPRWALRGPHEPRGPLEMYPENCMHFFGFIIELAWGRGPRSFEVEAELAWHILQIDLEDLLLRFCEPDGSGRVRTGACTNAWAWHAPVTTCATYNADAREIARDLAVSWVHLHDQDSVSRIAGIPLSMLHARVDAAPRGARVAIAPPRGSRVARKGVGARARSLSRETVLKALAAPPSALLDALEAAAVPDDAWRAAAPRAAEILERTRRLAEIGDGPPTWPVDTDKHRHFRFLKKHPPFLVRRLASGGVVLATHPFCSLWPLWADALDALGLMG</sequence>
<gene>
    <name evidence="1" type="ORF">SOCEGT47_067200</name>
</gene>
<proteinExistence type="predicted"/>
<protein>
    <submittedName>
        <fullName evidence="1">Uncharacterized protein</fullName>
    </submittedName>
</protein>